<reference evidence="1" key="1">
    <citation type="submission" date="2021-06" db="EMBL/GenBank/DDBJ databases">
        <authorList>
            <person name="Hodson N. C."/>
            <person name="Mongue J. A."/>
            <person name="Jaron S. K."/>
        </authorList>
    </citation>
    <scope>NUCLEOTIDE SEQUENCE</scope>
</reference>
<organism evidence="1 2">
    <name type="scientific">Allacma fusca</name>
    <dbReference type="NCBI Taxonomy" id="39272"/>
    <lineage>
        <taxon>Eukaryota</taxon>
        <taxon>Metazoa</taxon>
        <taxon>Ecdysozoa</taxon>
        <taxon>Arthropoda</taxon>
        <taxon>Hexapoda</taxon>
        <taxon>Collembola</taxon>
        <taxon>Symphypleona</taxon>
        <taxon>Sminthuridae</taxon>
        <taxon>Allacma</taxon>
    </lineage>
</organism>
<keyword evidence="2" id="KW-1185">Reference proteome</keyword>
<evidence type="ECO:0000313" key="1">
    <source>
        <dbReference type="EMBL" id="CAG7834062.1"/>
    </source>
</evidence>
<proteinExistence type="predicted"/>
<dbReference type="Proteomes" id="UP000708208">
    <property type="component" value="Unassembled WGS sequence"/>
</dbReference>
<dbReference type="EMBL" id="CAJVCH010570104">
    <property type="protein sequence ID" value="CAG7834062.1"/>
    <property type="molecule type" value="Genomic_DNA"/>
</dbReference>
<sequence>MIILREGLLGQTCLILFLIGNIVKISFGQYQQYPGQYPPVYTNQQQYNPPYNPQYNPRQPSSGVGYRDYGDQCQPKASLAFPTDESALCDLGRGLTCTHFQCTCIAPGAIYRHGKCRAKVARPCESTDGTSLECIVNAECNSATRLCQCKRSYWANDESTACNQGGKLRINSWHGCVLAYKPTQPGNWSRSLYLTHLSQV</sequence>
<comment type="caution">
    <text evidence="1">The sequence shown here is derived from an EMBL/GenBank/DDBJ whole genome shotgun (WGS) entry which is preliminary data.</text>
</comment>
<name>A0A8J2LE45_9HEXA</name>
<evidence type="ECO:0000313" key="2">
    <source>
        <dbReference type="Proteomes" id="UP000708208"/>
    </source>
</evidence>
<accession>A0A8J2LE45</accession>
<gene>
    <name evidence="1" type="ORF">AFUS01_LOCUS43604</name>
</gene>
<protein>
    <submittedName>
        <fullName evidence="1">Uncharacterized protein</fullName>
    </submittedName>
</protein>
<dbReference type="AlphaFoldDB" id="A0A8J2LE45"/>